<accession>A0A5N7BTA0</accession>
<dbReference type="OrthoDB" id="6339427at2759"/>
<dbReference type="EMBL" id="ML735346">
    <property type="protein sequence ID" value="KAE8385061.1"/>
    <property type="molecule type" value="Genomic_DNA"/>
</dbReference>
<keyword evidence="1" id="KW-0732">Signal</keyword>
<gene>
    <name evidence="2" type="ORF">BDV23DRAFT_176536</name>
</gene>
<proteinExistence type="predicted"/>
<sequence length="191" mass="22300">MTIFFVIVLYDIAAVYSYQTEITRPLIDLGNLDLPTILRIRNSWLHHFLYSFCQAICRPKSRDKHISTKMWRLTPTACIHPYPRTLIELENRQTCADLNTHWIQGQVIPMVGTEPHRLYFRGVGRLSDEVYPVRGFTEPIRAPQADREQLPLLLDAGESKLANDDTARFLNELWLPIELETDFLRFKVTKT</sequence>
<dbReference type="Proteomes" id="UP000326877">
    <property type="component" value="Unassembled WGS sequence"/>
</dbReference>
<reference evidence="2" key="1">
    <citation type="submission" date="2019-04" db="EMBL/GenBank/DDBJ databases">
        <title>Friends and foes A comparative genomics studyof 23 Aspergillus species from section Flavi.</title>
        <authorList>
            <consortium name="DOE Joint Genome Institute"/>
            <person name="Kjaerbolling I."/>
            <person name="Vesth T."/>
            <person name="Frisvad J.C."/>
            <person name="Nybo J.L."/>
            <person name="Theobald S."/>
            <person name="Kildgaard S."/>
            <person name="Isbrandt T."/>
            <person name="Kuo A."/>
            <person name="Sato A."/>
            <person name="Lyhne E.K."/>
            <person name="Kogle M.E."/>
            <person name="Wiebenga A."/>
            <person name="Kun R.S."/>
            <person name="Lubbers R.J."/>
            <person name="Makela M.R."/>
            <person name="Barry K."/>
            <person name="Chovatia M."/>
            <person name="Clum A."/>
            <person name="Daum C."/>
            <person name="Haridas S."/>
            <person name="He G."/>
            <person name="LaButti K."/>
            <person name="Lipzen A."/>
            <person name="Mondo S."/>
            <person name="Riley R."/>
            <person name="Salamov A."/>
            <person name="Simmons B.A."/>
            <person name="Magnuson J.K."/>
            <person name="Henrissat B."/>
            <person name="Mortensen U.H."/>
            <person name="Larsen T.O."/>
            <person name="Devries R.P."/>
            <person name="Grigoriev I.V."/>
            <person name="Machida M."/>
            <person name="Baker S.E."/>
            <person name="Andersen M.R."/>
        </authorList>
    </citation>
    <scope>NUCLEOTIDE SEQUENCE [LARGE SCALE GENOMIC DNA]</scope>
    <source>
        <strain evidence="2">IBT 14317</strain>
    </source>
</reference>
<protein>
    <submittedName>
        <fullName evidence="2">Uncharacterized protein</fullName>
    </submittedName>
</protein>
<feature type="chain" id="PRO_5024859256" evidence="1">
    <location>
        <begin position="18"/>
        <end position="191"/>
    </location>
</feature>
<evidence type="ECO:0000313" key="2">
    <source>
        <dbReference type="EMBL" id="KAE8385061.1"/>
    </source>
</evidence>
<name>A0A5N7BTA0_PETAA</name>
<feature type="signal peptide" evidence="1">
    <location>
        <begin position="1"/>
        <end position="17"/>
    </location>
</feature>
<evidence type="ECO:0000256" key="1">
    <source>
        <dbReference type="SAM" id="SignalP"/>
    </source>
</evidence>
<organism evidence="2">
    <name type="scientific">Petromyces alliaceus</name>
    <name type="common">Aspergillus alliaceus</name>
    <dbReference type="NCBI Taxonomy" id="209559"/>
    <lineage>
        <taxon>Eukaryota</taxon>
        <taxon>Fungi</taxon>
        <taxon>Dikarya</taxon>
        <taxon>Ascomycota</taxon>
        <taxon>Pezizomycotina</taxon>
        <taxon>Eurotiomycetes</taxon>
        <taxon>Eurotiomycetidae</taxon>
        <taxon>Eurotiales</taxon>
        <taxon>Aspergillaceae</taxon>
        <taxon>Aspergillus</taxon>
        <taxon>Aspergillus subgen. Circumdati</taxon>
    </lineage>
</organism>
<dbReference type="AlphaFoldDB" id="A0A5N7BTA0"/>